<sequence>MDLRLTILLCFFVIVVASALPSDRREVFRSRRDVMDTMRNAWSEVVKTLSDAGDAVVHVFKPTEKSVIDKITDGGRGTENGDVNDGNPVCEIQNQRRLFHRQRVAVLVLG</sequence>
<gene>
    <name evidence="3 4" type="primary">LOC111361885</name>
</gene>
<dbReference type="RefSeq" id="XP_022834082.1">
    <property type="nucleotide sequence ID" value="XM_022978314.1"/>
</dbReference>
<keyword evidence="2" id="KW-1185">Reference proteome</keyword>
<evidence type="ECO:0000313" key="3">
    <source>
        <dbReference type="RefSeq" id="XP_022834081.1"/>
    </source>
</evidence>
<feature type="signal peptide" evidence="1">
    <location>
        <begin position="1"/>
        <end position="19"/>
    </location>
</feature>
<feature type="chain" id="PRO_5044698805" evidence="1">
    <location>
        <begin position="20"/>
        <end position="110"/>
    </location>
</feature>
<keyword evidence="1" id="KW-0732">Signal</keyword>
<dbReference type="AlphaFoldDB" id="A0A9J7J1Y8"/>
<reference evidence="3 4" key="1">
    <citation type="submission" date="2025-04" db="UniProtKB">
        <authorList>
            <consortium name="RefSeq"/>
        </authorList>
    </citation>
    <scope>IDENTIFICATION</scope>
    <source>
        <strain evidence="3 4">Ishihara</strain>
        <tissue evidence="3 4">Whole body</tissue>
    </source>
</reference>
<protein>
    <submittedName>
        <fullName evidence="3 4">Uncharacterized protein LOC111361885</fullName>
    </submittedName>
</protein>
<dbReference type="KEGG" id="sliu:111361885"/>
<evidence type="ECO:0000313" key="2">
    <source>
        <dbReference type="Proteomes" id="UP000301870"/>
    </source>
</evidence>
<evidence type="ECO:0000313" key="4">
    <source>
        <dbReference type="RefSeq" id="XP_022834082.1"/>
    </source>
</evidence>
<organism evidence="2 4">
    <name type="scientific">Spodoptera litura</name>
    <name type="common">Asian cotton leafworm</name>
    <dbReference type="NCBI Taxonomy" id="69820"/>
    <lineage>
        <taxon>Eukaryota</taxon>
        <taxon>Metazoa</taxon>
        <taxon>Ecdysozoa</taxon>
        <taxon>Arthropoda</taxon>
        <taxon>Hexapoda</taxon>
        <taxon>Insecta</taxon>
        <taxon>Pterygota</taxon>
        <taxon>Neoptera</taxon>
        <taxon>Endopterygota</taxon>
        <taxon>Lepidoptera</taxon>
        <taxon>Glossata</taxon>
        <taxon>Ditrysia</taxon>
        <taxon>Noctuoidea</taxon>
        <taxon>Noctuidae</taxon>
        <taxon>Amphipyrinae</taxon>
        <taxon>Spodoptera</taxon>
    </lineage>
</organism>
<proteinExistence type="predicted"/>
<dbReference type="GeneID" id="111361885"/>
<name>A0A9J7J1Y8_SPOLT</name>
<accession>A0A9J7J1Y8</accession>
<evidence type="ECO:0000256" key="1">
    <source>
        <dbReference type="SAM" id="SignalP"/>
    </source>
</evidence>
<dbReference type="OrthoDB" id="7443627at2759"/>
<dbReference type="Proteomes" id="UP000301870">
    <property type="component" value="Unplaced"/>
</dbReference>
<dbReference type="RefSeq" id="XP_022834081.1">
    <property type="nucleotide sequence ID" value="XM_022978313.1"/>
</dbReference>